<proteinExistence type="predicted"/>
<dbReference type="PANTHER" id="PTHR43420">
    <property type="entry name" value="ACETYLTRANSFERASE"/>
    <property type="match status" value="1"/>
</dbReference>
<dbReference type="InterPro" id="IPR000182">
    <property type="entry name" value="GNAT_dom"/>
</dbReference>
<evidence type="ECO:0000313" key="5">
    <source>
        <dbReference type="Proteomes" id="UP000292408"/>
    </source>
</evidence>
<dbReference type="EMBL" id="SGXT01000014">
    <property type="protein sequence ID" value="RZT60859.1"/>
    <property type="molecule type" value="Genomic_DNA"/>
</dbReference>
<dbReference type="PROSITE" id="PS51186">
    <property type="entry name" value="GNAT"/>
    <property type="match status" value="1"/>
</dbReference>
<dbReference type="Pfam" id="PF00583">
    <property type="entry name" value="Acetyltransf_1"/>
    <property type="match status" value="1"/>
</dbReference>
<keyword evidence="5" id="KW-1185">Reference proteome</keyword>
<evidence type="ECO:0000256" key="2">
    <source>
        <dbReference type="ARBA" id="ARBA00023315"/>
    </source>
</evidence>
<feature type="domain" description="N-acetyltransferase" evidence="3">
    <location>
        <begin position="3"/>
        <end position="174"/>
    </location>
</feature>
<keyword evidence="4" id="KW-0687">Ribonucleoprotein</keyword>
<dbReference type="Proteomes" id="UP000292408">
    <property type="component" value="Unassembled WGS sequence"/>
</dbReference>
<keyword evidence="1" id="KW-0808">Transferase</keyword>
<evidence type="ECO:0000259" key="3">
    <source>
        <dbReference type="PROSITE" id="PS51186"/>
    </source>
</evidence>
<dbReference type="GO" id="GO:0016747">
    <property type="term" value="F:acyltransferase activity, transferring groups other than amino-acyl groups"/>
    <property type="evidence" value="ECO:0007669"/>
    <property type="project" value="InterPro"/>
</dbReference>
<dbReference type="AlphaFoldDB" id="A0A4V2FND1"/>
<evidence type="ECO:0000313" key="4">
    <source>
        <dbReference type="EMBL" id="RZT60859.1"/>
    </source>
</evidence>
<keyword evidence="4" id="KW-0689">Ribosomal protein</keyword>
<organism evidence="4 5">
    <name type="scientific">Microcella alkaliphila</name>
    <dbReference type="NCBI Taxonomy" id="279828"/>
    <lineage>
        <taxon>Bacteria</taxon>
        <taxon>Bacillati</taxon>
        <taxon>Actinomycetota</taxon>
        <taxon>Actinomycetes</taxon>
        <taxon>Micrococcales</taxon>
        <taxon>Microbacteriaceae</taxon>
        <taxon>Microcella</taxon>
    </lineage>
</organism>
<name>A0A4V2FND1_9MICO</name>
<protein>
    <submittedName>
        <fullName evidence="4">Ribosomal protein S18 acetylase RimI-like enzyme</fullName>
    </submittedName>
</protein>
<dbReference type="CDD" id="cd04301">
    <property type="entry name" value="NAT_SF"/>
    <property type="match status" value="1"/>
</dbReference>
<keyword evidence="2" id="KW-0012">Acyltransferase</keyword>
<dbReference type="GO" id="GO:0005840">
    <property type="term" value="C:ribosome"/>
    <property type="evidence" value="ECO:0007669"/>
    <property type="project" value="UniProtKB-KW"/>
</dbReference>
<dbReference type="InterPro" id="IPR050680">
    <property type="entry name" value="YpeA/RimI_acetyltransf"/>
</dbReference>
<gene>
    <name evidence="4" type="ORF">EV140_1384</name>
</gene>
<dbReference type="Gene3D" id="3.40.630.30">
    <property type="match status" value="1"/>
</dbReference>
<dbReference type="InterPro" id="IPR016181">
    <property type="entry name" value="Acyl_CoA_acyltransferase"/>
</dbReference>
<evidence type="ECO:0000256" key="1">
    <source>
        <dbReference type="ARBA" id="ARBA00022679"/>
    </source>
</evidence>
<dbReference type="PANTHER" id="PTHR43420:SF44">
    <property type="entry name" value="ACETYLTRANSFERASE YPEA"/>
    <property type="match status" value="1"/>
</dbReference>
<reference evidence="4 5" key="1">
    <citation type="journal article" date="2015" name="Stand. Genomic Sci.">
        <title>Genomic Encyclopedia of Bacterial and Archaeal Type Strains, Phase III: the genomes of soil and plant-associated and newly described type strains.</title>
        <authorList>
            <person name="Whitman W.B."/>
            <person name="Woyke T."/>
            <person name="Klenk H.P."/>
            <person name="Zhou Y."/>
            <person name="Lilburn T.G."/>
            <person name="Beck B.J."/>
            <person name="De Vos P."/>
            <person name="Vandamme P."/>
            <person name="Eisen J.A."/>
            <person name="Garrity G."/>
            <person name="Hugenholtz P."/>
            <person name="Kyrpides N.C."/>
        </authorList>
    </citation>
    <scope>NUCLEOTIDE SEQUENCE [LARGE SCALE GENOMIC DNA]</scope>
    <source>
        <strain evidence="4 5">AC4r</strain>
    </source>
</reference>
<accession>A0A4V2FND1</accession>
<dbReference type="SUPFAM" id="SSF55729">
    <property type="entry name" value="Acyl-CoA N-acyltransferases (Nat)"/>
    <property type="match status" value="1"/>
</dbReference>
<sequence>MSTIVRRVAPDEWQRVRGFRLEALQDPAAPLAFLSTLEEESARPDAFWRERVAANAAGNDSAQFLAVTENDEWLGTATGLRRRVGDLDHIERIVTRDRIDVVGVYVTPEARGRHVVGLLLAEIASWAASLDATALTLDVHRDNAPARRAYERAGFAPTGVEFTGPVDRPGRPLDGQPLARPVLEPAEHLFHRPAEARQQVRRLRAAIAGGPPAVHNDRDARIQLRKTPRQLAARDVRGGRRVPLIPRLARPHVDEVEPLARLERRSDIRGVGLVSEAPCEVLGGRGWLGESAESATHNGGRVDCSHGAIVGRCVAGMRGSRDPSGTLTSIPLLHSPCRTLSRPPTA</sequence>
<comment type="caution">
    <text evidence="4">The sequence shown here is derived from an EMBL/GenBank/DDBJ whole genome shotgun (WGS) entry which is preliminary data.</text>
</comment>